<reference evidence="1 2" key="1">
    <citation type="submission" date="2020-08" db="EMBL/GenBank/DDBJ databases">
        <title>Genomic Encyclopedia of Type Strains, Phase IV (KMG-V): Genome sequencing to study the core and pangenomes of soil and plant-associated prokaryotes.</title>
        <authorList>
            <person name="Whitman W."/>
        </authorList>
    </citation>
    <scope>NUCLEOTIDE SEQUENCE [LARGE SCALE GENOMIC DNA]</scope>
    <source>
        <strain evidence="1 2">MP7CTX6</strain>
    </source>
</reference>
<accession>A0A7W8YQY8</accession>
<dbReference type="AlphaFoldDB" id="A0A7W8YQY8"/>
<dbReference type="Proteomes" id="UP000537718">
    <property type="component" value="Unassembled WGS sequence"/>
</dbReference>
<dbReference type="RefSeq" id="WP_260319718.1">
    <property type="nucleotide sequence ID" value="NZ_JACHCF010000002.1"/>
</dbReference>
<organism evidence="1 2">
    <name type="scientific">Pedobacter cryoconitis</name>
    <dbReference type="NCBI Taxonomy" id="188932"/>
    <lineage>
        <taxon>Bacteria</taxon>
        <taxon>Pseudomonadati</taxon>
        <taxon>Bacteroidota</taxon>
        <taxon>Sphingobacteriia</taxon>
        <taxon>Sphingobacteriales</taxon>
        <taxon>Sphingobacteriaceae</taxon>
        <taxon>Pedobacter</taxon>
    </lineage>
</organism>
<name>A0A7W8YQY8_9SPHI</name>
<evidence type="ECO:0000313" key="1">
    <source>
        <dbReference type="EMBL" id="MBB5619963.1"/>
    </source>
</evidence>
<sequence>MKQHGLAMLKACLQPGVTPISIQAQLDHNRMKLHKPYDFSFD</sequence>
<protein>
    <submittedName>
        <fullName evidence="1">Uncharacterized protein</fullName>
    </submittedName>
</protein>
<gene>
    <name evidence="1" type="ORF">HDE69_001001</name>
</gene>
<proteinExistence type="predicted"/>
<comment type="caution">
    <text evidence="1">The sequence shown here is derived from an EMBL/GenBank/DDBJ whole genome shotgun (WGS) entry which is preliminary data.</text>
</comment>
<dbReference type="EMBL" id="JACHCF010000002">
    <property type="protein sequence ID" value="MBB5619963.1"/>
    <property type="molecule type" value="Genomic_DNA"/>
</dbReference>
<evidence type="ECO:0000313" key="2">
    <source>
        <dbReference type="Proteomes" id="UP000537718"/>
    </source>
</evidence>